<evidence type="ECO:0000313" key="2">
    <source>
        <dbReference type="RefSeq" id="XP_022110823.1"/>
    </source>
</evidence>
<dbReference type="Proteomes" id="UP000694845">
    <property type="component" value="Unplaced"/>
</dbReference>
<dbReference type="OrthoDB" id="10066203at2759"/>
<dbReference type="RefSeq" id="XP_022110823.1">
    <property type="nucleotide sequence ID" value="XM_022255131.1"/>
</dbReference>
<dbReference type="GeneID" id="110990240"/>
<gene>
    <name evidence="2" type="primary">LOC110990240</name>
</gene>
<accession>A0A8B7ZZ73</accession>
<protein>
    <submittedName>
        <fullName evidence="2">Uncharacterized protein LOC110990240</fullName>
    </submittedName>
</protein>
<name>A0A8B7ZZ73_ACAPL</name>
<dbReference type="AlphaFoldDB" id="A0A8B7ZZ73"/>
<sequence>MEVRNAKDAPKIDESTRENCLDKEKEKVLRYIAGYVPFALLKKLKKYSNTAAIAFCKFLNSWEVAGSGYSKTFLDSIELVSRVFLTHKNLVKMQGVNIKAVLANRMFTNKLVQDYWSNLIRDKLNADSSKKLFDMVVNFYIKIRCKPFIKVYLNIKKMNSKSISKKAEKALRKNLDEDKEK</sequence>
<reference evidence="2" key="1">
    <citation type="submission" date="2025-08" db="UniProtKB">
        <authorList>
            <consortium name="RefSeq"/>
        </authorList>
    </citation>
    <scope>IDENTIFICATION</scope>
</reference>
<evidence type="ECO:0000313" key="1">
    <source>
        <dbReference type="Proteomes" id="UP000694845"/>
    </source>
</evidence>
<proteinExistence type="predicted"/>
<organism evidence="1 2">
    <name type="scientific">Acanthaster planci</name>
    <name type="common">Crown-of-thorns starfish</name>
    <dbReference type="NCBI Taxonomy" id="133434"/>
    <lineage>
        <taxon>Eukaryota</taxon>
        <taxon>Metazoa</taxon>
        <taxon>Echinodermata</taxon>
        <taxon>Eleutherozoa</taxon>
        <taxon>Asterozoa</taxon>
        <taxon>Asteroidea</taxon>
        <taxon>Valvatacea</taxon>
        <taxon>Valvatida</taxon>
        <taxon>Acanthasteridae</taxon>
        <taxon>Acanthaster</taxon>
    </lineage>
</organism>
<keyword evidence="1" id="KW-1185">Reference proteome</keyword>
<dbReference type="KEGG" id="aplc:110990240"/>